<dbReference type="NCBIfam" id="TIGR01499">
    <property type="entry name" value="folC"/>
    <property type="match status" value="1"/>
</dbReference>
<evidence type="ECO:0000256" key="8">
    <source>
        <dbReference type="ARBA" id="ARBA00030592"/>
    </source>
</evidence>
<comment type="similarity">
    <text evidence="1 10">Belongs to the folylpolyglutamate synthase family.</text>
</comment>
<keyword evidence="4" id="KW-0479">Metal-binding</keyword>
<dbReference type="Gene3D" id="3.90.190.20">
    <property type="entry name" value="Mur ligase, C-terminal domain"/>
    <property type="match status" value="1"/>
</dbReference>
<keyword evidence="6 10" id="KW-0067">ATP-binding</keyword>
<evidence type="ECO:0000256" key="2">
    <source>
        <dbReference type="ARBA" id="ARBA00013025"/>
    </source>
</evidence>
<evidence type="ECO:0000256" key="9">
    <source>
        <dbReference type="ARBA" id="ARBA00047493"/>
    </source>
</evidence>
<keyword evidence="3 10" id="KW-0436">Ligase</keyword>
<reference evidence="13 14" key="1">
    <citation type="submission" date="2021-06" db="EMBL/GenBank/DDBJ databases">
        <title>Bacillus sp. RD4P76, an endophyte from a halophyte.</title>
        <authorList>
            <person name="Sun J.-Q."/>
        </authorList>
    </citation>
    <scope>NUCLEOTIDE SEQUENCE [LARGE SCALE GENOMIC DNA]</scope>
    <source>
        <strain evidence="13 14">JCM 17098</strain>
    </source>
</reference>
<dbReference type="InterPro" id="IPR013221">
    <property type="entry name" value="Mur_ligase_cen"/>
</dbReference>
<keyword evidence="7" id="KW-0460">Magnesium</keyword>
<evidence type="ECO:0000256" key="7">
    <source>
        <dbReference type="ARBA" id="ARBA00022842"/>
    </source>
</evidence>
<proteinExistence type="inferred from homology"/>
<protein>
    <recommendedName>
        <fullName evidence="2">tetrahydrofolate synthase</fullName>
        <ecNumber evidence="2">6.3.2.17</ecNumber>
    </recommendedName>
    <alternativeName>
        <fullName evidence="8">Tetrahydrofolylpolyglutamate synthase</fullName>
    </alternativeName>
</protein>
<dbReference type="Gene3D" id="3.40.1190.10">
    <property type="entry name" value="Mur-like, catalytic domain"/>
    <property type="match status" value="1"/>
</dbReference>
<organism evidence="13 14">
    <name type="scientific">Evansella alkalicola</name>
    <dbReference type="NCBI Taxonomy" id="745819"/>
    <lineage>
        <taxon>Bacteria</taxon>
        <taxon>Bacillati</taxon>
        <taxon>Bacillota</taxon>
        <taxon>Bacilli</taxon>
        <taxon>Bacillales</taxon>
        <taxon>Bacillaceae</taxon>
        <taxon>Evansella</taxon>
    </lineage>
</organism>
<evidence type="ECO:0000256" key="1">
    <source>
        <dbReference type="ARBA" id="ARBA00008276"/>
    </source>
</evidence>
<evidence type="ECO:0000256" key="4">
    <source>
        <dbReference type="ARBA" id="ARBA00022723"/>
    </source>
</evidence>
<accession>A0ABS6JTN3</accession>
<dbReference type="PIRSF" id="PIRSF001563">
    <property type="entry name" value="Folylpolyglu_synth"/>
    <property type="match status" value="1"/>
</dbReference>
<evidence type="ECO:0000259" key="12">
    <source>
        <dbReference type="Pfam" id="PF08245"/>
    </source>
</evidence>
<gene>
    <name evidence="13" type="ORF">KS407_10795</name>
</gene>
<dbReference type="SUPFAM" id="SSF53244">
    <property type="entry name" value="MurD-like peptide ligases, peptide-binding domain"/>
    <property type="match status" value="1"/>
</dbReference>
<dbReference type="Proteomes" id="UP000790580">
    <property type="component" value="Unassembled WGS sequence"/>
</dbReference>
<dbReference type="EMBL" id="JAHQCR010000045">
    <property type="protein sequence ID" value="MBU9721922.1"/>
    <property type="molecule type" value="Genomic_DNA"/>
</dbReference>
<dbReference type="EC" id="6.3.2.17" evidence="2"/>
<evidence type="ECO:0000259" key="11">
    <source>
        <dbReference type="Pfam" id="PF02875"/>
    </source>
</evidence>
<dbReference type="SUPFAM" id="SSF53623">
    <property type="entry name" value="MurD-like peptide ligases, catalytic domain"/>
    <property type="match status" value="1"/>
</dbReference>
<dbReference type="InterPro" id="IPR001645">
    <property type="entry name" value="Folylpolyglutamate_synth"/>
</dbReference>
<dbReference type="InterPro" id="IPR036615">
    <property type="entry name" value="Mur_ligase_C_dom_sf"/>
</dbReference>
<feature type="domain" description="Mur ligase C-terminal" evidence="11">
    <location>
        <begin position="299"/>
        <end position="414"/>
    </location>
</feature>
<dbReference type="InterPro" id="IPR036565">
    <property type="entry name" value="Mur-like_cat_sf"/>
</dbReference>
<keyword evidence="14" id="KW-1185">Reference proteome</keyword>
<evidence type="ECO:0000313" key="14">
    <source>
        <dbReference type="Proteomes" id="UP000790580"/>
    </source>
</evidence>
<dbReference type="InterPro" id="IPR004101">
    <property type="entry name" value="Mur_ligase_C"/>
</dbReference>
<evidence type="ECO:0000256" key="10">
    <source>
        <dbReference type="PIRNR" id="PIRNR001563"/>
    </source>
</evidence>
<evidence type="ECO:0000256" key="3">
    <source>
        <dbReference type="ARBA" id="ARBA00022598"/>
    </source>
</evidence>
<sequence>MIKTYEDAIQYINSKKKAGIRYDLVRMEQLMEALNHPERRVKTIHVAGTNGKGSTVTYLRSMLEETKFFVGTYMSPVFGEIQEQISINGNPMPQEDFAEVLAEIQPRITEVEEELGEMISEFEVMTAVALYYFSFKKPVDLAIIETGMGGRQDATNVIRPLVSIITNVGMDHQAFLGESITEIAMEKAGIIKPGVPVMTAAKGEALEVIKGEANKLKSSFYLLGDKCTYSTTTKDHQQFLSYEALYRKLDNIQLGMVGKHQGENAALAIMTLDYLKQYLAVMVDDDEVTRGAQKASLPGRFEEMQKGIIFDTAHNPDSIKILLETMEERNEGQDVHVLFAAMKDKDIASMLELLRGSRIVKNINVTTFPSPRAFPLNGYESMEVTADNEIKDPVQWIQEKADVSLNETILVTGSHEFIGFIKNSVKK</sequence>
<dbReference type="PROSITE" id="PS01012">
    <property type="entry name" value="FOLYLPOLYGLU_SYNT_2"/>
    <property type="match status" value="1"/>
</dbReference>
<evidence type="ECO:0000256" key="6">
    <source>
        <dbReference type="ARBA" id="ARBA00022840"/>
    </source>
</evidence>
<dbReference type="PANTHER" id="PTHR11136:SF0">
    <property type="entry name" value="DIHYDROFOLATE SYNTHETASE-RELATED"/>
    <property type="match status" value="1"/>
</dbReference>
<evidence type="ECO:0000256" key="5">
    <source>
        <dbReference type="ARBA" id="ARBA00022741"/>
    </source>
</evidence>
<dbReference type="InterPro" id="IPR018109">
    <property type="entry name" value="Folylpolyglutamate_synth_CS"/>
</dbReference>
<dbReference type="PANTHER" id="PTHR11136">
    <property type="entry name" value="FOLYLPOLYGLUTAMATE SYNTHASE-RELATED"/>
    <property type="match status" value="1"/>
</dbReference>
<keyword evidence="5 10" id="KW-0547">Nucleotide-binding</keyword>
<dbReference type="Pfam" id="PF02875">
    <property type="entry name" value="Mur_ligase_C"/>
    <property type="match status" value="1"/>
</dbReference>
<dbReference type="Pfam" id="PF08245">
    <property type="entry name" value="Mur_ligase_M"/>
    <property type="match status" value="1"/>
</dbReference>
<dbReference type="PROSITE" id="PS01011">
    <property type="entry name" value="FOLYLPOLYGLU_SYNT_1"/>
    <property type="match status" value="1"/>
</dbReference>
<evidence type="ECO:0000313" key="13">
    <source>
        <dbReference type="EMBL" id="MBU9721922.1"/>
    </source>
</evidence>
<name>A0ABS6JTN3_9BACI</name>
<dbReference type="RefSeq" id="WP_176371432.1">
    <property type="nucleotide sequence ID" value="NZ_JAHQCR010000045.1"/>
</dbReference>
<feature type="domain" description="Mur ligase central" evidence="12">
    <location>
        <begin position="46"/>
        <end position="271"/>
    </location>
</feature>
<comment type="caution">
    <text evidence="13">The sequence shown here is derived from an EMBL/GenBank/DDBJ whole genome shotgun (WGS) entry which is preliminary data.</text>
</comment>
<comment type="catalytic activity">
    <reaction evidence="9">
        <text>(6S)-5,6,7,8-tetrahydrofolyl-(gamma-L-Glu)(n) + L-glutamate + ATP = (6S)-5,6,7,8-tetrahydrofolyl-(gamma-L-Glu)(n+1) + ADP + phosphate + H(+)</text>
        <dbReference type="Rhea" id="RHEA:10580"/>
        <dbReference type="Rhea" id="RHEA-COMP:14738"/>
        <dbReference type="Rhea" id="RHEA-COMP:14740"/>
        <dbReference type="ChEBI" id="CHEBI:15378"/>
        <dbReference type="ChEBI" id="CHEBI:29985"/>
        <dbReference type="ChEBI" id="CHEBI:30616"/>
        <dbReference type="ChEBI" id="CHEBI:43474"/>
        <dbReference type="ChEBI" id="CHEBI:141005"/>
        <dbReference type="ChEBI" id="CHEBI:456216"/>
        <dbReference type="EC" id="6.3.2.17"/>
    </reaction>
</comment>